<accession>Q0APU1</accession>
<dbReference type="SUPFAM" id="SSF109998">
    <property type="entry name" value="Triger factor/SurA peptide-binding domain-like"/>
    <property type="match status" value="1"/>
</dbReference>
<dbReference type="PANTHER" id="PTHR47529:SF1">
    <property type="entry name" value="PERIPLASMIC CHAPERONE PPID"/>
    <property type="match status" value="1"/>
</dbReference>
<dbReference type="HOGENOM" id="CLU_023843_2_0_5"/>
<dbReference type="RefSeq" id="WP_011643343.1">
    <property type="nucleotide sequence ID" value="NC_008347.1"/>
</dbReference>
<feature type="domain" description="PpiC" evidence="8">
    <location>
        <begin position="253"/>
        <end position="372"/>
    </location>
</feature>
<dbReference type="KEGG" id="mmr:Mmar10_1404"/>
<evidence type="ECO:0000256" key="1">
    <source>
        <dbReference type="ARBA" id="ARBA00004401"/>
    </source>
</evidence>
<dbReference type="AlphaFoldDB" id="Q0APU1"/>
<evidence type="ECO:0000259" key="8">
    <source>
        <dbReference type="Pfam" id="PF13145"/>
    </source>
</evidence>
<keyword evidence="10" id="KW-1185">Reference proteome</keyword>
<keyword evidence="5" id="KW-0472">Membrane</keyword>
<protein>
    <recommendedName>
        <fullName evidence="8">PpiC domain-containing protein</fullName>
    </recommendedName>
</protein>
<dbReference type="Proteomes" id="UP000001964">
    <property type="component" value="Chromosome"/>
</dbReference>
<dbReference type="InterPro" id="IPR000297">
    <property type="entry name" value="PPIase_PpiC"/>
</dbReference>
<keyword evidence="4" id="KW-1133">Transmembrane helix</keyword>
<dbReference type="OrthoDB" id="9768393at2"/>
<evidence type="ECO:0000256" key="3">
    <source>
        <dbReference type="ARBA" id="ARBA00022692"/>
    </source>
</evidence>
<dbReference type="InterPro" id="IPR052029">
    <property type="entry name" value="PpiD_chaperone"/>
</dbReference>
<evidence type="ECO:0000256" key="2">
    <source>
        <dbReference type="ARBA" id="ARBA00022475"/>
    </source>
</evidence>
<gene>
    <name evidence="9" type="ordered locus">Mmar10_1404</name>
</gene>
<reference evidence="9 10" key="1">
    <citation type="submission" date="2006-08" db="EMBL/GenBank/DDBJ databases">
        <title>Complete sequence of Maricaulis maris MCS10.</title>
        <authorList>
            <consortium name="US DOE Joint Genome Institute"/>
            <person name="Copeland A."/>
            <person name="Lucas S."/>
            <person name="Lapidus A."/>
            <person name="Barry K."/>
            <person name="Detter J.C."/>
            <person name="Glavina del Rio T."/>
            <person name="Hammon N."/>
            <person name="Israni S."/>
            <person name="Dalin E."/>
            <person name="Tice H."/>
            <person name="Pitluck S."/>
            <person name="Saunders E."/>
            <person name="Brettin T."/>
            <person name="Bruce D."/>
            <person name="Han C."/>
            <person name="Tapia R."/>
            <person name="Gilna P."/>
            <person name="Schmutz J."/>
            <person name="Larimer F."/>
            <person name="Land M."/>
            <person name="Hauser L."/>
            <person name="Kyrpides N."/>
            <person name="Mikhailova N."/>
            <person name="Viollier P."/>
            <person name="Stephens C."/>
            <person name="Richardson P."/>
        </authorList>
    </citation>
    <scope>NUCLEOTIDE SEQUENCE [LARGE SCALE GENOMIC DNA]</scope>
    <source>
        <strain evidence="9 10">MCS10</strain>
    </source>
</reference>
<comment type="subcellular location">
    <subcellularLocation>
        <location evidence="1">Cell membrane</location>
        <topology evidence="1">Single-pass type II membrane protein</topology>
    </subcellularLocation>
</comment>
<dbReference type="PANTHER" id="PTHR47529">
    <property type="entry name" value="PEPTIDYL-PROLYL CIS-TRANS ISOMERASE D"/>
    <property type="match status" value="1"/>
</dbReference>
<evidence type="ECO:0000256" key="7">
    <source>
        <dbReference type="ARBA" id="ARBA00038408"/>
    </source>
</evidence>
<dbReference type="STRING" id="394221.Mmar10_1404"/>
<dbReference type="InterPro" id="IPR027304">
    <property type="entry name" value="Trigger_fact/SurA_dom_sf"/>
</dbReference>
<keyword evidence="2" id="KW-1003">Cell membrane</keyword>
<proteinExistence type="inferred from homology"/>
<keyword evidence="6" id="KW-0143">Chaperone</keyword>
<evidence type="ECO:0000313" key="10">
    <source>
        <dbReference type="Proteomes" id="UP000001964"/>
    </source>
</evidence>
<dbReference type="Pfam" id="PF13145">
    <property type="entry name" value="Rotamase_2"/>
    <property type="match status" value="1"/>
</dbReference>
<dbReference type="Gene3D" id="1.10.4030.10">
    <property type="entry name" value="Porin chaperone SurA, peptide-binding domain"/>
    <property type="match status" value="1"/>
</dbReference>
<comment type="similarity">
    <text evidence="7">Belongs to the PpiD chaperone family.</text>
</comment>
<evidence type="ECO:0000256" key="5">
    <source>
        <dbReference type="ARBA" id="ARBA00023136"/>
    </source>
</evidence>
<dbReference type="eggNOG" id="COG0760">
    <property type="taxonomic scope" value="Bacteria"/>
</dbReference>
<keyword evidence="3" id="KW-0812">Transmembrane</keyword>
<dbReference type="GO" id="GO:0005886">
    <property type="term" value="C:plasma membrane"/>
    <property type="evidence" value="ECO:0007669"/>
    <property type="project" value="UniProtKB-SubCell"/>
</dbReference>
<evidence type="ECO:0000256" key="6">
    <source>
        <dbReference type="ARBA" id="ARBA00023186"/>
    </source>
</evidence>
<sequence precursor="true">MLSNFRAFAQSPIALIIIVLLVLSFAIAMPGAGGIFTGSGDAVVVVGPERISQREMATAFNREVARLQEQNPDVTREMAREEGIAYQVLQQQITMATMAARARDLGLAISDVAIVSEVADVPAFQNPITERFDRDTMAAALQRSGVTEDQFARDIEGDLLRSQLMATLAGFSDVPDQIAATRYLVAEEQRRMTGLVIDASTADEIEDPTDETLQTFIDETLGANGEPVFTRPEYRAITLVRFQLDDFIRDVAVDEATLREVYDYEIATNQIGTPAYRSFTQLTVSDQAGADDAASRLAAGEAPSAVAAELGLDTPLVQTDVQQFEIPDEGLGETVFAMSAGEARAVEGRFGWSAVIITGAEEATQPAFEEERPRLQADAARAQATDDMYDAISAFETVRATGASLEVAAEESGTPLEIFQPLAVNSIDEDLQFDGERYQALAPEILPAAFDHIEGFATNLESYNETDFYTLRVDEIIQSRPFELEEIREQAESRWRSIQVDTQLQARAEDALAQLEAGSDMEIVSLMVGGRTETSTLKRGQTAGGFDRNAVALAFTTDPGAYEMIQVGEGQYLVLTVNEIIPADIAAAPAADLAGIETSLTTELGNDIVSATREYLIRDYGITDESIDNRLYSLAIGETDPSTRQ</sequence>
<dbReference type="Pfam" id="PF13624">
    <property type="entry name" value="SurA_N_3"/>
    <property type="match status" value="1"/>
</dbReference>
<evidence type="ECO:0000313" key="9">
    <source>
        <dbReference type="EMBL" id="ABI65696.1"/>
    </source>
</evidence>
<dbReference type="GO" id="GO:0003755">
    <property type="term" value="F:peptidyl-prolyl cis-trans isomerase activity"/>
    <property type="evidence" value="ECO:0007669"/>
    <property type="project" value="InterPro"/>
</dbReference>
<dbReference type="EMBL" id="CP000449">
    <property type="protein sequence ID" value="ABI65696.1"/>
    <property type="molecule type" value="Genomic_DNA"/>
</dbReference>
<evidence type="ECO:0000256" key="4">
    <source>
        <dbReference type="ARBA" id="ARBA00022989"/>
    </source>
</evidence>
<name>Q0APU1_MARMM</name>
<organism evidence="9 10">
    <name type="scientific">Maricaulis maris (strain MCS10)</name>
    <name type="common">Caulobacter maris</name>
    <dbReference type="NCBI Taxonomy" id="394221"/>
    <lineage>
        <taxon>Bacteria</taxon>
        <taxon>Pseudomonadati</taxon>
        <taxon>Pseudomonadota</taxon>
        <taxon>Alphaproteobacteria</taxon>
        <taxon>Maricaulales</taxon>
        <taxon>Maricaulaceae</taxon>
        <taxon>Maricaulis</taxon>
    </lineage>
</organism>